<dbReference type="Gene3D" id="3.90.1720.10">
    <property type="entry name" value="endopeptidase domain like (from Nostoc punctiforme)"/>
    <property type="match status" value="1"/>
</dbReference>
<dbReference type="HOGENOM" id="CLU_239415_0_0_11"/>
<dbReference type="EMBL" id="CP001601">
    <property type="protein sequence ID" value="ACP33506.1"/>
    <property type="molecule type" value="Genomic_DNA"/>
</dbReference>
<dbReference type="Pfam" id="PF20155">
    <property type="entry name" value="TMP_3"/>
    <property type="match status" value="1"/>
</dbReference>
<gene>
    <name evidence="8" type="ordered locus">cauri_1913</name>
</gene>
<evidence type="ECO:0000256" key="4">
    <source>
        <dbReference type="ARBA" id="ARBA00022807"/>
    </source>
</evidence>
<protein>
    <recommendedName>
        <fullName evidence="7">NlpC/P60 domain-containing protein</fullName>
    </recommendedName>
</protein>
<dbReference type="STRING" id="548476.cauri_1913"/>
<evidence type="ECO:0000259" key="7">
    <source>
        <dbReference type="PROSITE" id="PS51935"/>
    </source>
</evidence>
<evidence type="ECO:0000256" key="5">
    <source>
        <dbReference type="SAM" id="Coils"/>
    </source>
</evidence>
<keyword evidence="5" id="KW-0175">Coiled coil</keyword>
<keyword evidence="4" id="KW-0788">Thiol protease</keyword>
<feature type="coiled-coil region" evidence="5">
    <location>
        <begin position="523"/>
        <end position="550"/>
    </location>
</feature>
<keyword evidence="3" id="KW-0378">Hydrolase</keyword>
<evidence type="ECO:0000256" key="6">
    <source>
        <dbReference type="SAM" id="MobiDB-lite"/>
    </source>
</evidence>
<organism evidence="8 9">
    <name type="scientific">Corynebacterium aurimucosum (strain ATCC 700975 / DSM 44827 / CIP 107346 / CN-1)</name>
    <name type="common">Corynebacterium nigricans</name>
    <dbReference type="NCBI Taxonomy" id="548476"/>
    <lineage>
        <taxon>Bacteria</taxon>
        <taxon>Bacillati</taxon>
        <taxon>Actinomycetota</taxon>
        <taxon>Actinomycetes</taxon>
        <taxon>Mycobacteriales</taxon>
        <taxon>Corynebacteriaceae</taxon>
        <taxon>Corynebacterium</taxon>
    </lineage>
</organism>
<dbReference type="PROSITE" id="PS51935">
    <property type="entry name" value="NLPC_P60"/>
    <property type="match status" value="1"/>
</dbReference>
<keyword evidence="9" id="KW-1185">Reference proteome</keyword>
<reference evidence="8 9" key="1">
    <citation type="journal article" date="2010" name="BMC Genomics">
        <title>Complete genome sequence and lifestyle of black-pigmented Corynebacterium aurimucosum ATCC 700975 (formerly C. nigricans CN-1) isolated from a vaginal swab of a woman with spontaneous abortion.</title>
        <authorList>
            <person name="Trost E."/>
            <person name="Gotker S."/>
            <person name="Schneider J."/>
            <person name="Schneiker-Bekel S."/>
            <person name="Szczepanowski R."/>
            <person name="Tilker A."/>
            <person name="Viehoever P."/>
            <person name="Arnold W."/>
            <person name="Bekel T."/>
            <person name="Blom J."/>
            <person name="Gartemann K.H."/>
            <person name="Linke B."/>
            <person name="Goesmann A."/>
            <person name="Puhler A."/>
            <person name="Shukla S.K."/>
            <person name="Tauch A."/>
        </authorList>
    </citation>
    <scope>NUCLEOTIDE SEQUENCE [LARGE SCALE GENOMIC DNA]</scope>
    <source>
        <strain evidence="9">ATCC 700975 / DSM 44827 / CIP 107346 / CN-1</strain>
    </source>
</reference>
<comment type="similarity">
    <text evidence="1">Belongs to the peptidase C40 family.</text>
</comment>
<name>C3PI52_CORA7</name>
<dbReference type="RefSeq" id="WP_010191056.1">
    <property type="nucleotide sequence ID" value="NC_012590.1"/>
</dbReference>
<feature type="region of interest" description="Disordered" evidence="6">
    <location>
        <begin position="1331"/>
        <end position="1353"/>
    </location>
</feature>
<feature type="compositionally biased region" description="Basic and acidic residues" evidence="6">
    <location>
        <begin position="1331"/>
        <end position="1342"/>
    </location>
</feature>
<dbReference type="OrthoDB" id="4391734at2"/>
<sequence length="1701" mass="178875">MALEVGTLNARIQIDADGVSSALSNVKRDLADVKKSADKVENLDIKTKADTSGATKAKRATDNLASSADKAASASSKIKFPKDFTPDAERAKKSVDRVGDGLAGAAAKITKFTAATAGTAVVGGVAASLHKGFQRLDSIDQATAKLEALGNSGNDVQNIMDNALASVKGTSFGLGEAATVSANMVASGIAPGKELETVLGTVADTAAIAGTSMEDMGLIFGSVAARGKLQGDDMMQMLGRGIPVLQIVGEHLGKTSAEVSAMASDGEIDFQTFADAMESYVGGGAKRMGDTVSGALKNLGAAFGRVGAEAAKGAFSEAPAVISELTEQVDGLGAVVGPMAAEWSARLTPAIADAATAIIPQATAALGVLSDGVEVSLPLLQGLASAITSIPTPVLAAGLLTLTARNKGWTSALETSTGALKNWVGYAKSADGFGGKMASAFRNASGPMMVLGRETRMSARELSGMSRVAGTAMGGMQSFGGAVKGVASGAMSGFKSGVSGIINMLGGPWGLAIMGATTVLGILIDKHMEAKQAEQEHEQAQRDLRSSLDETTGAITEQTQELINKRLEESGATAAARELGMAQDTVRDAVNGNADAMREVKVATEGAIDAALQSSDTYQSMAKDMEKAGITADDVRDALLGNQDAMDKINGSSWAMWQGNQGLWSALSNEMEDTTGAAITLGKEVGNLNGDLESVKAAALQDKLNGLQKQVDKTASVFDKLGDDIVAVPDEKTIQVSSMAPKVKTELEELGLEVKRLDDGSGRVNIEFPEGQSILTTLDQLGAKVTALPDGRMDISDNADDVKQRLIDLGLAVKDETTGQVTITDNISDVIAREIEMGTAVTTNGDKTGHVHIFDNMADVMVGLEQLGFEASKDRNGNVIIADNTGDTMDRLKAMGIEAEKQRDGKVRITDNAEATRRHIQSTLSRERTNTVSEHMISITRRIKDIFERANGGIDKPVETYATGGHRDKNVDRAVARRANSNHEPSHQAQIAPAGAYRVWAEAETGGEAYIPMAPSKRGRSERILNEVARQFGYNLVDGETGMVQTFADGALLPASVVKHRLSYMDGTPYIFGGWSPAGVDCSGGVSLGVNALEGLDEWTERTGTANQAAFMRKRGWTPGRGHSGDNRVAFYNGGPGGGHTAMQLDDGTYIESGGNTGGGFTIGKTAGPLDGRGFTDWWYKPGAVRLTTEGLDSLDSLNGVVGAPGYSTVTGAMRGMVESTYSPDGGEAESRELNGGAGTLVKDGSFLELMAALYSKQTGTPMADDVVSWGTVVGLYSKESEKAQKKNAKDAEKTATKLEKIQDQLDKANEDLPLAEEDLRIKKMKRDEVYNKTNKKGEKTATDSQKAAADQSVAKAEKKVADTKAKIAKLEQEQKELEDEMKRLQSGADGLDIYGDLLTTTKGVGGTSGNKYADAIIKEGRRRGITDTGIKIALATAIVESGLKMYANNADPESLNFPYDAIGSDHDSVGLFQQRNNGAWGTTADRMDPAKSAGMFYDRLDDADYNQGDPGAHAQRVQGSAFPGRYATKMNEAQGYLDKYNSTKNAKITAMADGGILGGLRQAQINEGDSAVLWAEAGPEAYIPLSSDKRARSLDIWAETGKRLGVDVMSMLNFMASGLPGLMEGRLDFSTGETVSAERLGVNMDAAQYRTRRGAQATTQNAVGAVFNGPVQINDPKKYLQGQVDNAGKQLGMAMRSVLL</sequence>
<dbReference type="eggNOG" id="COG0791">
    <property type="taxonomic scope" value="Bacteria"/>
</dbReference>
<feature type="coiled-coil region" evidence="5">
    <location>
        <begin position="1282"/>
        <end position="1319"/>
    </location>
</feature>
<keyword evidence="2" id="KW-0645">Protease</keyword>
<evidence type="ECO:0000313" key="9">
    <source>
        <dbReference type="Proteomes" id="UP000002077"/>
    </source>
</evidence>
<dbReference type="InterPro" id="IPR038765">
    <property type="entry name" value="Papain-like_cys_pep_sf"/>
</dbReference>
<dbReference type="KEGG" id="car:cauri_1913"/>
<feature type="domain" description="NlpC/P60" evidence="7">
    <location>
        <begin position="1051"/>
        <end position="1189"/>
    </location>
</feature>
<dbReference type="SUPFAM" id="SSF54001">
    <property type="entry name" value="Cysteine proteinases"/>
    <property type="match status" value="1"/>
</dbReference>
<accession>C3PI52</accession>
<evidence type="ECO:0000256" key="2">
    <source>
        <dbReference type="ARBA" id="ARBA00022670"/>
    </source>
</evidence>
<proteinExistence type="inferred from homology"/>
<evidence type="ECO:0000256" key="3">
    <source>
        <dbReference type="ARBA" id="ARBA00022801"/>
    </source>
</evidence>
<evidence type="ECO:0000256" key="1">
    <source>
        <dbReference type="ARBA" id="ARBA00007074"/>
    </source>
</evidence>
<dbReference type="eggNOG" id="COG3941">
    <property type="taxonomic scope" value="Bacteria"/>
</dbReference>
<dbReference type="GeneID" id="31924549"/>
<dbReference type="eggNOG" id="COG5283">
    <property type="taxonomic scope" value="Bacteria"/>
</dbReference>
<dbReference type="InterPro" id="IPR013491">
    <property type="entry name" value="Tape_meas_N"/>
</dbReference>
<evidence type="ECO:0000313" key="8">
    <source>
        <dbReference type="EMBL" id="ACP33506.1"/>
    </source>
</evidence>
<dbReference type="NCBIfam" id="TIGR02675">
    <property type="entry name" value="tape_meas_nterm"/>
    <property type="match status" value="1"/>
</dbReference>
<dbReference type="GO" id="GO:0008234">
    <property type="term" value="F:cysteine-type peptidase activity"/>
    <property type="evidence" value="ECO:0007669"/>
    <property type="project" value="UniProtKB-KW"/>
</dbReference>
<dbReference type="GO" id="GO:0006508">
    <property type="term" value="P:proteolysis"/>
    <property type="evidence" value="ECO:0007669"/>
    <property type="project" value="UniProtKB-KW"/>
</dbReference>
<dbReference type="Proteomes" id="UP000002077">
    <property type="component" value="Chromosome"/>
</dbReference>
<dbReference type="InterPro" id="IPR000064">
    <property type="entry name" value="NLP_P60_dom"/>
</dbReference>